<dbReference type="Gene3D" id="1.10.3210.10">
    <property type="entry name" value="Hypothetical protein af1432"/>
    <property type="match status" value="1"/>
</dbReference>
<feature type="domain" description="GGDEF" evidence="2">
    <location>
        <begin position="169"/>
        <end position="299"/>
    </location>
</feature>
<dbReference type="Gene3D" id="3.30.70.270">
    <property type="match status" value="1"/>
</dbReference>
<dbReference type="Proteomes" id="UP000199568">
    <property type="component" value="Unassembled WGS sequence"/>
</dbReference>
<dbReference type="Pfam" id="PF00990">
    <property type="entry name" value="GGDEF"/>
    <property type="match status" value="1"/>
</dbReference>
<feature type="domain" description="PAS" evidence="1">
    <location>
        <begin position="16"/>
        <end position="51"/>
    </location>
</feature>
<dbReference type="InterPro" id="IPR043128">
    <property type="entry name" value="Rev_trsase/Diguanyl_cyclase"/>
</dbReference>
<protein>
    <submittedName>
        <fullName evidence="4">PAS domain S-box-containing protein/diguanylate cyclase (GGDEF) domain-containing protein</fullName>
    </submittedName>
</protein>
<sequence>MIKDETKDITDALFMTKDNLRIIFDSVYDAIIIHDLQGKILYVNKRMLQLYQVDFDVARGMAVIDLSASDNDFEQLPLIWEQVLAGEEQFFQWRAKSLKDESVFDVEVYLTRISFQDQDVILANVRDISEKKKTEEIIKQLSFHDKLTGLYNRAFFEKELKRLDVERQLPISIIIGDINGLKLTNDAFGHLEGDNLLRRISNVLKKSIRKEDILARWGGDEFAILLTKASAYTAAKTCKRIQHMCKQEKAKPIPLSIALGYATKKKKEQDIFDVIKDAERIMYENKLHEGKENRQRITNALLDKMDQADHDYEKMTILSLKLAKAYGLKGSILEDIKLLASIHDIGKASIPREILLKPGPLNQEEWAIVKKHSEVGYRITSTLPEYTHVAEDILAHHERWDGSGYPRGLKGEEIPILARIISIVDAYEVIISGRPYKAAQSHKEALQEIERHGGSQFDPELTNLFLSIMSSLEK</sequence>
<dbReference type="SUPFAM" id="SSF55785">
    <property type="entry name" value="PYP-like sensor domain (PAS domain)"/>
    <property type="match status" value="1"/>
</dbReference>
<dbReference type="STRING" id="426128.SAMN05660297_02670"/>
<evidence type="ECO:0000259" key="2">
    <source>
        <dbReference type="PROSITE" id="PS50887"/>
    </source>
</evidence>
<dbReference type="Gene3D" id="3.30.450.20">
    <property type="entry name" value="PAS domain"/>
    <property type="match status" value="1"/>
</dbReference>
<dbReference type="Pfam" id="PF08448">
    <property type="entry name" value="PAS_4"/>
    <property type="match status" value="1"/>
</dbReference>
<dbReference type="InterPro" id="IPR003607">
    <property type="entry name" value="HD/PDEase_dom"/>
</dbReference>
<dbReference type="InterPro" id="IPR000160">
    <property type="entry name" value="GGDEF_dom"/>
</dbReference>
<dbReference type="SMART" id="SM00267">
    <property type="entry name" value="GGDEF"/>
    <property type="match status" value="1"/>
</dbReference>
<dbReference type="SUPFAM" id="SSF55073">
    <property type="entry name" value="Nucleotide cyclase"/>
    <property type="match status" value="1"/>
</dbReference>
<dbReference type="InterPro" id="IPR035965">
    <property type="entry name" value="PAS-like_dom_sf"/>
</dbReference>
<accession>A0A1I0F5P0</accession>
<dbReference type="PROSITE" id="PS50112">
    <property type="entry name" value="PAS"/>
    <property type="match status" value="1"/>
</dbReference>
<dbReference type="PROSITE" id="PS50887">
    <property type="entry name" value="GGDEF"/>
    <property type="match status" value="1"/>
</dbReference>
<dbReference type="InterPro" id="IPR013656">
    <property type="entry name" value="PAS_4"/>
</dbReference>
<dbReference type="InterPro" id="IPR029787">
    <property type="entry name" value="Nucleotide_cyclase"/>
</dbReference>
<dbReference type="SMART" id="SM00091">
    <property type="entry name" value="PAS"/>
    <property type="match status" value="1"/>
</dbReference>
<gene>
    <name evidence="4" type="ORF">SAMN05660297_02670</name>
</gene>
<reference evidence="4 5" key="1">
    <citation type="submission" date="2016-10" db="EMBL/GenBank/DDBJ databases">
        <authorList>
            <person name="de Groot N.N."/>
        </authorList>
    </citation>
    <scope>NUCLEOTIDE SEQUENCE [LARGE SCALE GENOMIC DNA]</scope>
    <source>
        <strain evidence="4 5">DSM 18979</strain>
    </source>
</reference>
<dbReference type="AlphaFoldDB" id="A0A1I0F5P0"/>
<evidence type="ECO:0000313" key="5">
    <source>
        <dbReference type="Proteomes" id="UP000199568"/>
    </source>
</evidence>
<feature type="domain" description="HD-GYP" evidence="3">
    <location>
        <begin position="286"/>
        <end position="474"/>
    </location>
</feature>
<evidence type="ECO:0000313" key="4">
    <source>
        <dbReference type="EMBL" id="SET52556.1"/>
    </source>
</evidence>
<dbReference type="RefSeq" id="WP_090444991.1">
    <property type="nucleotide sequence ID" value="NZ_FOHU01000013.1"/>
</dbReference>
<evidence type="ECO:0000259" key="3">
    <source>
        <dbReference type="PROSITE" id="PS51832"/>
    </source>
</evidence>
<dbReference type="NCBIfam" id="TIGR00254">
    <property type="entry name" value="GGDEF"/>
    <property type="match status" value="1"/>
</dbReference>
<dbReference type="CDD" id="cd01949">
    <property type="entry name" value="GGDEF"/>
    <property type="match status" value="1"/>
</dbReference>
<keyword evidence="5" id="KW-1185">Reference proteome</keyword>
<dbReference type="CDD" id="cd00130">
    <property type="entry name" value="PAS"/>
    <property type="match status" value="1"/>
</dbReference>
<dbReference type="Pfam" id="PF13487">
    <property type="entry name" value="HD_5"/>
    <property type="match status" value="1"/>
</dbReference>
<organism evidence="4 5">
    <name type="scientific">Natronincola peptidivorans</name>
    <dbReference type="NCBI Taxonomy" id="426128"/>
    <lineage>
        <taxon>Bacteria</taxon>
        <taxon>Bacillati</taxon>
        <taxon>Bacillota</taxon>
        <taxon>Clostridia</taxon>
        <taxon>Peptostreptococcales</taxon>
        <taxon>Natronincolaceae</taxon>
        <taxon>Natronincola</taxon>
    </lineage>
</organism>
<dbReference type="NCBIfam" id="TIGR00229">
    <property type="entry name" value="sensory_box"/>
    <property type="match status" value="1"/>
</dbReference>
<dbReference type="InterPro" id="IPR000014">
    <property type="entry name" value="PAS"/>
</dbReference>
<dbReference type="CDD" id="cd00077">
    <property type="entry name" value="HDc"/>
    <property type="match status" value="1"/>
</dbReference>
<dbReference type="EMBL" id="FOHU01000013">
    <property type="protein sequence ID" value="SET52556.1"/>
    <property type="molecule type" value="Genomic_DNA"/>
</dbReference>
<dbReference type="SUPFAM" id="SSF109604">
    <property type="entry name" value="HD-domain/PDEase-like"/>
    <property type="match status" value="1"/>
</dbReference>
<evidence type="ECO:0000259" key="1">
    <source>
        <dbReference type="PROSITE" id="PS50112"/>
    </source>
</evidence>
<dbReference type="PROSITE" id="PS51832">
    <property type="entry name" value="HD_GYP"/>
    <property type="match status" value="1"/>
</dbReference>
<dbReference type="PANTHER" id="PTHR43155">
    <property type="entry name" value="CYCLIC DI-GMP PHOSPHODIESTERASE PA4108-RELATED"/>
    <property type="match status" value="1"/>
</dbReference>
<dbReference type="PANTHER" id="PTHR43155:SF2">
    <property type="entry name" value="CYCLIC DI-GMP PHOSPHODIESTERASE PA4108"/>
    <property type="match status" value="1"/>
</dbReference>
<proteinExistence type="predicted"/>
<dbReference type="InterPro" id="IPR037522">
    <property type="entry name" value="HD_GYP_dom"/>
</dbReference>
<name>A0A1I0F5P0_9FIRM</name>
<dbReference type="OrthoDB" id="9804747at2"/>